<organism evidence="2">
    <name type="scientific">Arion vulgaris</name>
    <dbReference type="NCBI Taxonomy" id="1028688"/>
    <lineage>
        <taxon>Eukaryota</taxon>
        <taxon>Metazoa</taxon>
        <taxon>Spiralia</taxon>
        <taxon>Lophotrochozoa</taxon>
        <taxon>Mollusca</taxon>
        <taxon>Gastropoda</taxon>
        <taxon>Heterobranchia</taxon>
        <taxon>Euthyneura</taxon>
        <taxon>Panpulmonata</taxon>
        <taxon>Eupulmonata</taxon>
        <taxon>Stylommatophora</taxon>
        <taxon>Helicina</taxon>
        <taxon>Arionoidea</taxon>
        <taxon>Arionidae</taxon>
        <taxon>Arion</taxon>
    </lineage>
</organism>
<protein>
    <submittedName>
        <fullName evidence="2">Uncharacterized protein</fullName>
    </submittedName>
</protein>
<feature type="compositionally biased region" description="Polar residues" evidence="1">
    <location>
        <begin position="49"/>
        <end position="74"/>
    </location>
</feature>
<dbReference type="AlphaFoldDB" id="A0A0B6YCW3"/>
<gene>
    <name evidence="2" type="primary">ORF22031</name>
</gene>
<sequence>MAVHNEHSLRSFPSFCEADNYDDDDEEENNFIICLDSSEDEQKQNNVTHVSSSVNPIQHKSHNNFLNPETSTNIPLKVGV</sequence>
<evidence type="ECO:0000313" key="2">
    <source>
        <dbReference type="EMBL" id="CEK54137.1"/>
    </source>
</evidence>
<reference evidence="2" key="1">
    <citation type="submission" date="2014-12" db="EMBL/GenBank/DDBJ databases">
        <title>Insight into the proteome of Arion vulgaris.</title>
        <authorList>
            <person name="Aradska J."/>
            <person name="Bulat T."/>
            <person name="Smidak R."/>
            <person name="Sarate P."/>
            <person name="Gangsoo J."/>
            <person name="Sialana F."/>
            <person name="Bilban M."/>
            <person name="Lubec G."/>
        </authorList>
    </citation>
    <scope>NUCLEOTIDE SEQUENCE</scope>
    <source>
        <tissue evidence="2">Skin</tissue>
    </source>
</reference>
<feature type="region of interest" description="Disordered" evidence="1">
    <location>
        <begin position="49"/>
        <end position="80"/>
    </location>
</feature>
<name>A0A0B6YCW3_9EUPU</name>
<proteinExistence type="predicted"/>
<evidence type="ECO:0000256" key="1">
    <source>
        <dbReference type="SAM" id="MobiDB-lite"/>
    </source>
</evidence>
<dbReference type="EMBL" id="HACG01007272">
    <property type="protein sequence ID" value="CEK54137.1"/>
    <property type="molecule type" value="Transcribed_RNA"/>
</dbReference>
<feature type="non-terminal residue" evidence="2">
    <location>
        <position position="80"/>
    </location>
</feature>
<accession>A0A0B6YCW3</accession>